<accession>A0A7D9GX61</accession>
<reference evidence="2 3" key="1">
    <citation type="submission" date="2019-07" db="EMBL/GenBank/DDBJ databases">
        <authorList>
            <person name="Friedrich A."/>
            <person name="Schacherer J."/>
        </authorList>
    </citation>
    <scope>NUCLEOTIDE SEQUENCE [LARGE SCALE GENOMIC DNA]</scope>
</reference>
<dbReference type="GO" id="GO:0032543">
    <property type="term" value="P:mitochondrial translation"/>
    <property type="evidence" value="ECO:0007669"/>
    <property type="project" value="TreeGrafter"/>
</dbReference>
<dbReference type="Proteomes" id="UP000478008">
    <property type="component" value="Unassembled WGS sequence"/>
</dbReference>
<dbReference type="AlphaFoldDB" id="A0A7D9GX61"/>
<sequence>MIGIRKEFGLVVKATDGVKVIGGQLSQVRYRRTLAYPFYSKVGNIPPARHSRKQTVFKRLMDEFLGPKNYKGEYYLNKYAYPNQDHTTNYVDPETERGNSLLSTKGHSSRSAEQSSSSEGPKDGEEDTESNLLGSGGNGKVRNSLQPFPMNTHCHTNTQVSKEMKQQIINDVVNLSLTPQSVALKYGLKIQRIEAIVKLHEIEERFKSEGKITKDMQKFADVMYNLFPLYDPKKNAENLTEIPIPEATKQSRFLTIAESEPFGPIDAAQEYGLEPAAVTLQRLSHGSEPSSDDVKKEQKKNSRSFIAPMNKGDRSAFRFTNVKVGKVGYRYGKSFRDNRKDRKIDFDAAGKMYYPIE</sequence>
<evidence type="ECO:0000313" key="3">
    <source>
        <dbReference type="Proteomes" id="UP000478008"/>
    </source>
</evidence>
<protein>
    <submittedName>
        <fullName evidence="2">DEBR0S1_05930g1_1</fullName>
    </submittedName>
</protein>
<feature type="compositionally biased region" description="Low complexity" evidence="1">
    <location>
        <begin position="109"/>
        <end position="118"/>
    </location>
</feature>
<name>A0A7D9GX61_DEKBR</name>
<keyword evidence="3" id="KW-1185">Reference proteome</keyword>
<dbReference type="GO" id="GO:0005763">
    <property type="term" value="C:mitochondrial small ribosomal subunit"/>
    <property type="evidence" value="ECO:0007669"/>
    <property type="project" value="TreeGrafter"/>
</dbReference>
<dbReference type="EMBL" id="CABFWN010000001">
    <property type="protein sequence ID" value="VUG16040.1"/>
    <property type="molecule type" value="Genomic_DNA"/>
</dbReference>
<dbReference type="Pfam" id="PF12298">
    <property type="entry name" value="Bot1p"/>
    <property type="match status" value="1"/>
</dbReference>
<dbReference type="PANTHER" id="PTHR28158">
    <property type="entry name" value="37S RIBOSOMAL PROTEIN S35, MITOCHONDRIAL"/>
    <property type="match status" value="1"/>
</dbReference>
<evidence type="ECO:0000313" key="2">
    <source>
        <dbReference type="EMBL" id="VUG16040.1"/>
    </source>
</evidence>
<evidence type="ECO:0000256" key="1">
    <source>
        <dbReference type="SAM" id="MobiDB-lite"/>
    </source>
</evidence>
<dbReference type="GO" id="GO:0003735">
    <property type="term" value="F:structural constituent of ribosome"/>
    <property type="evidence" value="ECO:0007669"/>
    <property type="project" value="TreeGrafter"/>
</dbReference>
<dbReference type="PANTHER" id="PTHR28158:SF1">
    <property type="entry name" value="SMALL RIBOSOMAL SUBUNIT PROTEIN MS45"/>
    <property type="match status" value="1"/>
</dbReference>
<proteinExistence type="predicted"/>
<feature type="region of interest" description="Disordered" evidence="1">
    <location>
        <begin position="86"/>
        <end position="153"/>
    </location>
</feature>
<gene>
    <name evidence="2" type="primary">MRPS35</name>
    <name evidence="2" type="ORF">DEBR0S1_05930G</name>
</gene>
<organism evidence="2 3">
    <name type="scientific">Dekkera bruxellensis</name>
    <name type="common">Brettanomyces custersii</name>
    <dbReference type="NCBI Taxonomy" id="5007"/>
    <lineage>
        <taxon>Eukaryota</taxon>
        <taxon>Fungi</taxon>
        <taxon>Dikarya</taxon>
        <taxon>Ascomycota</taxon>
        <taxon>Saccharomycotina</taxon>
        <taxon>Pichiomycetes</taxon>
        <taxon>Pichiales</taxon>
        <taxon>Pichiaceae</taxon>
        <taxon>Brettanomyces</taxon>
    </lineage>
</organism>
<dbReference type="InterPro" id="IPR021036">
    <property type="entry name" value="Ribosomal_mS45"/>
</dbReference>